<organism evidence="2 3">
    <name type="scientific">Oldenlandia corymbosa var. corymbosa</name>
    <dbReference type="NCBI Taxonomy" id="529605"/>
    <lineage>
        <taxon>Eukaryota</taxon>
        <taxon>Viridiplantae</taxon>
        <taxon>Streptophyta</taxon>
        <taxon>Embryophyta</taxon>
        <taxon>Tracheophyta</taxon>
        <taxon>Spermatophyta</taxon>
        <taxon>Magnoliopsida</taxon>
        <taxon>eudicotyledons</taxon>
        <taxon>Gunneridae</taxon>
        <taxon>Pentapetalae</taxon>
        <taxon>asterids</taxon>
        <taxon>lamiids</taxon>
        <taxon>Gentianales</taxon>
        <taxon>Rubiaceae</taxon>
        <taxon>Rubioideae</taxon>
        <taxon>Spermacoceae</taxon>
        <taxon>Hedyotis-Oldenlandia complex</taxon>
        <taxon>Oldenlandia</taxon>
    </lineage>
</organism>
<evidence type="ECO:0000313" key="2">
    <source>
        <dbReference type="EMBL" id="CAI9105223.1"/>
    </source>
</evidence>
<feature type="chain" id="PRO_5043550166" evidence="1">
    <location>
        <begin position="40"/>
        <end position="140"/>
    </location>
</feature>
<dbReference type="AlphaFoldDB" id="A0AAV1DE76"/>
<protein>
    <submittedName>
        <fullName evidence="2">OLC1v1004096C1</fullName>
    </submittedName>
</protein>
<dbReference type="EMBL" id="OX459122">
    <property type="protein sequence ID" value="CAI9105223.1"/>
    <property type="molecule type" value="Genomic_DNA"/>
</dbReference>
<proteinExistence type="predicted"/>
<name>A0AAV1DE76_OLDCO</name>
<sequence>MALFLGLMKNHDNKKQISCFSLAAVLLMFIIFGAAKTQAQDQNSCCIGCNADWYSCKFNLQVCEQSLGSGYCPDDECDIDRESCFSQCGDDPANFYCNALDGKQCCDSCYYAYCDSSGQCDDDKATCDGICNFAIDANCG</sequence>
<evidence type="ECO:0000313" key="3">
    <source>
        <dbReference type="Proteomes" id="UP001161247"/>
    </source>
</evidence>
<accession>A0AAV1DE76</accession>
<gene>
    <name evidence="2" type="ORF">OLC1_LOCUS13966</name>
</gene>
<evidence type="ECO:0000256" key="1">
    <source>
        <dbReference type="SAM" id="SignalP"/>
    </source>
</evidence>
<reference evidence="2" key="1">
    <citation type="submission" date="2023-03" db="EMBL/GenBank/DDBJ databases">
        <authorList>
            <person name="Julca I."/>
        </authorList>
    </citation>
    <scope>NUCLEOTIDE SEQUENCE</scope>
</reference>
<keyword evidence="1" id="KW-0732">Signal</keyword>
<dbReference type="Proteomes" id="UP001161247">
    <property type="component" value="Chromosome 5"/>
</dbReference>
<feature type="signal peptide" evidence="1">
    <location>
        <begin position="1"/>
        <end position="39"/>
    </location>
</feature>
<keyword evidence="3" id="KW-1185">Reference proteome</keyword>